<keyword evidence="17" id="KW-1185">Reference proteome</keyword>
<evidence type="ECO:0000256" key="6">
    <source>
        <dbReference type="ARBA" id="ARBA00023163"/>
    </source>
</evidence>
<dbReference type="SMART" id="SM00268">
    <property type="entry name" value="ACTIN"/>
    <property type="match status" value="1"/>
</dbReference>
<organism evidence="16 17">
    <name type="scientific">Australozyma saopauloensis</name>
    <dbReference type="NCBI Taxonomy" id="291208"/>
    <lineage>
        <taxon>Eukaryota</taxon>
        <taxon>Fungi</taxon>
        <taxon>Dikarya</taxon>
        <taxon>Ascomycota</taxon>
        <taxon>Saccharomycotina</taxon>
        <taxon>Pichiomycetes</taxon>
        <taxon>Metschnikowiaceae</taxon>
        <taxon>Australozyma</taxon>
    </lineage>
</organism>
<keyword evidence="4" id="KW-0805">Transcription regulation</keyword>
<reference evidence="16 17" key="1">
    <citation type="submission" date="2023-10" db="EMBL/GenBank/DDBJ databases">
        <title>Draft Genome Sequence of Candida saopaulonensis from a very Premature Infant with Sepsis.</title>
        <authorList>
            <person name="Ning Y."/>
            <person name="Dai R."/>
            <person name="Xiao M."/>
            <person name="Xu Y."/>
            <person name="Yan Q."/>
            <person name="Zhang L."/>
        </authorList>
    </citation>
    <scope>NUCLEOTIDE SEQUENCE [LARGE SCALE GENOMIC DNA]</scope>
    <source>
        <strain evidence="16 17">19XY460</strain>
    </source>
</reference>
<dbReference type="PANTHER" id="PTHR11937">
    <property type="entry name" value="ACTIN"/>
    <property type="match status" value="1"/>
</dbReference>
<evidence type="ECO:0000313" key="17">
    <source>
        <dbReference type="Proteomes" id="UP001338582"/>
    </source>
</evidence>
<dbReference type="FunFam" id="3.30.420.40:FF:000203">
    <property type="entry name" value="Actin-related protein 4"/>
    <property type="match status" value="1"/>
</dbReference>
<dbReference type="PROSITE" id="PS00432">
    <property type="entry name" value="ACTINS_2"/>
    <property type="match status" value="1"/>
</dbReference>
<name>A0AAX4H660_9ASCO</name>
<keyword evidence="8" id="KW-0539">Nucleus</keyword>
<comment type="subcellular location">
    <subcellularLocation>
        <location evidence="1">Nucleus</location>
    </subcellularLocation>
</comment>
<evidence type="ECO:0000256" key="14">
    <source>
        <dbReference type="ARBA" id="ARBA00077253"/>
    </source>
</evidence>
<dbReference type="EMBL" id="CP138894">
    <property type="protein sequence ID" value="WPK23986.1"/>
    <property type="molecule type" value="Genomic_DNA"/>
</dbReference>
<dbReference type="FunFam" id="3.30.420.40:FF:000058">
    <property type="entry name" value="Putative actin-related protein 5"/>
    <property type="match status" value="1"/>
</dbReference>
<evidence type="ECO:0000313" key="16">
    <source>
        <dbReference type="EMBL" id="WPK23986.1"/>
    </source>
</evidence>
<evidence type="ECO:0000256" key="5">
    <source>
        <dbReference type="ARBA" id="ARBA00023159"/>
    </source>
</evidence>
<dbReference type="RefSeq" id="XP_062876370.1">
    <property type="nucleotide sequence ID" value="XM_063020300.1"/>
</dbReference>
<dbReference type="GO" id="GO:0006325">
    <property type="term" value="P:chromatin organization"/>
    <property type="evidence" value="ECO:0007669"/>
    <property type="project" value="UniProtKB-KW"/>
</dbReference>
<evidence type="ECO:0000256" key="1">
    <source>
        <dbReference type="ARBA" id="ARBA00004123"/>
    </source>
</evidence>
<dbReference type="InterPro" id="IPR004001">
    <property type="entry name" value="Actin_CS"/>
</dbReference>
<dbReference type="KEGG" id="asau:88172304"/>
<dbReference type="Proteomes" id="UP001338582">
    <property type="component" value="Chromosome 1"/>
</dbReference>
<evidence type="ECO:0000256" key="2">
    <source>
        <dbReference type="ARBA" id="ARBA00022763"/>
    </source>
</evidence>
<protein>
    <recommendedName>
        <fullName evidence="11">Actin-related protein 4</fullName>
    </recommendedName>
    <alternativeName>
        <fullName evidence="12 14">Actin-like protein ARP4</fullName>
    </alternativeName>
</protein>
<evidence type="ECO:0000256" key="13">
    <source>
        <dbReference type="ARBA" id="ARBA00053941"/>
    </source>
</evidence>
<dbReference type="GO" id="GO:0005634">
    <property type="term" value="C:nucleus"/>
    <property type="evidence" value="ECO:0007669"/>
    <property type="project" value="UniProtKB-SubCell"/>
</dbReference>
<sequence length="472" mass="52799">MSTNAGPVYAGDEINALVLDPGTYTTRIGYSGDDFPKTIVPSLYAKDEDNSIHFDASLDYAKTKRQVLPILKDSLIEDWEGAVAQYRHYFDDVLKVDYEEQPILITEPVWGTTEYRQKLIETFYEEFNFPALYLAKTPSCVSFQQGRLTCLVVDIGHDSVSVTPVVDGICLLRNLMKTHYAGLFLNDQIKDTLVSSFSKLDLSPTYKIKTKTAVEYPLAAQYVARDLPESITESYDQTQQRRIFTEAKELLLETPEKRLNSSNAQQAAAYKEELKKEENERTMEAPLGQVFNTCLERFAWADLLFDPASYPFKDQSLADKYLPNSGELSLSSPYDDYRPIKRARKGETGPATPTPAPDSADPNKIRGLSQLVNHAISNIDIDLRTAIASTIIVTGGSSMIPQLNDRLNAELLSANPALKIKIHASGTSLERTTQAWMGGSVLASLGTFHQMWVSKAEYEEAGAERILTQRFR</sequence>
<comment type="function">
    <text evidence="13">Chromatin interaction component of the NuA4 histone acetyltransferase complex which is involved in transcriptional activation of selected genes principally by acetylation of nucleosomal histone H4 and H2A. The NuA4 complex is also involved in DNA repair. Is required for NuA4 complex integrity. Component of the SWR1 complex which mediates the ATP-dependent exchange of histone H2A for the H2A variant HZT1 leading to transcriptional regulation of selected genes by chromatin remodeling. Component of the INO80 complex which remodels chromatin by shifting nucleosomes and is involved in DNA repair.</text>
</comment>
<keyword evidence="7" id="KW-0234">DNA repair</keyword>
<dbReference type="Pfam" id="PF00022">
    <property type="entry name" value="Actin"/>
    <property type="match status" value="1"/>
</dbReference>
<accession>A0AAX4H660</accession>
<keyword evidence="3" id="KW-0156">Chromatin regulator</keyword>
<evidence type="ECO:0000256" key="10">
    <source>
        <dbReference type="ARBA" id="ARBA00038661"/>
    </source>
</evidence>
<dbReference type="Gene3D" id="3.90.640.10">
    <property type="entry name" value="Actin, Chain A, domain 4"/>
    <property type="match status" value="1"/>
</dbReference>
<evidence type="ECO:0000256" key="4">
    <source>
        <dbReference type="ARBA" id="ARBA00023015"/>
    </source>
</evidence>
<evidence type="ECO:0000256" key="3">
    <source>
        <dbReference type="ARBA" id="ARBA00022853"/>
    </source>
</evidence>
<dbReference type="SUPFAM" id="SSF53067">
    <property type="entry name" value="Actin-like ATPase domain"/>
    <property type="match status" value="2"/>
</dbReference>
<evidence type="ECO:0000256" key="11">
    <source>
        <dbReference type="ARBA" id="ARBA00041020"/>
    </source>
</evidence>
<dbReference type="AlphaFoldDB" id="A0AAX4H660"/>
<evidence type="ECO:0000256" key="7">
    <source>
        <dbReference type="ARBA" id="ARBA00023204"/>
    </source>
</evidence>
<proteinExistence type="inferred from homology"/>
<dbReference type="InterPro" id="IPR043129">
    <property type="entry name" value="ATPase_NBD"/>
</dbReference>
<keyword evidence="2" id="KW-0227">DNA damage</keyword>
<feature type="region of interest" description="Disordered" evidence="15">
    <location>
        <begin position="343"/>
        <end position="362"/>
    </location>
</feature>
<evidence type="ECO:0000256" key="12">
    <source>
        <dbReference type="ARBA" id="ARBA00042445"/>
    </source>
</evidence>
<evidence type="ECO:0000256" key="15">
    <source>
        <dbReference type="SAM" id="MobiDB-lite"/>
    </source>
</evidence>
<dbReference type="Gene3D" id="3.30.420.40">
    <property type="match status" value="3"/>
</dbReference>
<dbReference type="InterPro" id="IPR004000">
    <property type="entry name" value="Actin"/>
</dbReference>
<comment type="subunit">
    <text evidence="10">Component of the NuA4 histone acetyltransferase complex, of the INO80 chromatin remodeling complex, and of the SWR1 chromatin remodeling complex.</text>
</comment>
<comment type="similarity">
    <text evidence="9">Belongs to the actin family. ARP4 subfamily.</text>
</comment>
<dbReference type="GO" id="GO:0006281">
    <property type="term" value="P:DNA repair"/>
    <property type="evidence" value="ECO:0007669"/>
    <property type="project" value="UniProtKB-KW"/>
</dbReference>
<dbReference type="GeneID" id="88172304"/>
<dbReference type="CDD" id="cd13395">
    <property type="entry name" value="ASKHA_NBD_Arp4_ACTL6-like"/>
    <property type="match status" value="1"/>
</dbReference>
<keyword evidence="5" id="KW-0010">Activator</keyword>
<keyword evidence="6" id="KW-0804">Transcription</keyword>
<evidence type="ECO:0000256" key="8">
    <source>
        <dbReference type="ARBA" id="ARBA00023242"/>
    </source>
</evidence>
<gene>
    <name evidence="16" type="ORF">PUMCH_001238</name>
</gene>
<evidence type="ECO:0000256" key="9">
    <source>
        <dbReference type="ARBA" id="ARBA00038320"/>
    </source>
</evidence>